<dbReference type="RefSeq" id="WP_222979046.1">
    <property type="nucleotide sequence ID" value="NZ_JAINVZ010000011.1"/>
</dbReference>
<comment type="caution">
    <text evidence="2">The sequence shown here is derived from an EMBL/GenBank/DDBJ whole genome shotgun (WGS) entry which is preliminary data.</text>
</comment>
<proteinExistence type="predicted"/>
<feature type="region of interest" description="Disordered" evidence="1">
    <location>
        <begin position="19"/>
        <end position="49"/>
    </location>
</feature>
<keyword evidence="3" id="KW-1185">Reference proteome</keyword>
<evidence type="ECO:0000313" key="3">
    <source>
        <dbReference type="Proteomes" id="UP001198565"/>
    </source>
</evidence>
<name>A0ABS7QTX4_9ACTN</name>
<evidence type="ECO:0000256" key="1">
    <source>
        <dbReference type="SAM" id="MobiDB-lite"/>
    </source>
</evidence>
<evidence type="ECO:0000313" key="2">
    <source>
        <dbReference type="EMBL" id="MBY8886646.1"/>
    </source>
</evidence>
<dbReference type="Proteomes" id="UP001198565">
    <property type="component" value="Unassembled WGS sequence"/>
</dbReference>
<accession>A0ABS7QTX4</accession>
<dbReference type="EMBL" id="JAINVZ010000011">
    <property type="protein sequence ID" value="MBY8886646.1"/>
    <property type="molecule type" value="Genomic_DNA"/>
</dbReference>
<protein>
    <submittedName>
        <fullName evidence="2">Uncharacterized protein</fullName>
    </submittedName>
</protein>
<gene>
    <name evidence="2" type="ORF">K7472_17495</name>
</gene>
<reference evidence="2 3" key="1">
    <citation type="submission" date="2021-08" db="EMBL/GenBank/DDBJ databases">
        <title>Streptomyces sp. PTM05 isolated from lichen.</title>
        <authorList>
            <person name="Somphong A."/>
            <person name="Phongsopitanun W."/>
            <person name="Tanasupawat S."/>
        </authorList>
    </citation>
    <scope>NUCLEOTIDE SEQUENCE [LARGE SCALE GENOMIC DNA]</scope>
    <source>
        <strain evidence="2 3">Ptm05</strain>
    </source>
</reference>
<organism evidence="2 3">
    <name type="scientific">Streptantibioticus parmotrematis</name>
    <dbReference type="NCBI Taxonomy" id="2873249"/>
    <lineage>
        <taxon>Bacteria</taxon>
        <taxon>Bacillati</taxon>
        <taxon>Actinomycetota</taxon>
        <taxon>Actinomycetes</taxon>
        <taxon>Kitasatosporales</taxon>
        <taxon>Streptomycetaceae</taxon>
        <taxon>Streptantibioticus</taxon>
    </lineage>
</organism>
<sequence length="135" mass="14488">MPSTRRGLSYWAYGDYETPAESGASSAGQSADSSEGLLFVPAHPQRSADGSVATGHVVFELLEGPEGPVPVGFTELGLLTERLGSAQPWAAARAPEFVALMRRAGLGPVHLDPDIAPHARRWTEKDLDQYRTEKS</sequence>
<feature type="compositionally biased region" description="Low complexity" evidence="1">
    <location>
        <begin position="20"/>
        <end position="36"/>
    </location>
</feature>